<comment type="similarity">
    <text evidence="3">Belongs to the smoothelin family.</text>
</comment>
<dbReference type="InterPro" id="IPR036872">
    <property type="entry name" value="CH_dom_sf"/>
</dbReference>
<dbReference type="PROSITE" id="PS50021">
    <property type="entry name" value="CH"/>
    <property type="match status" value="1"/>
</dbReference>
<keyword evidence="2" id="KW-0175">Coiled coil</keyword>
<feature type="domain" description="Calponin-homology (CH)" evidence="5">
    <location>
        <begin position="283"/>
        <end position="388"/>
    </location>
</feature>
<dbReference type="Pfam" id="PF00307">
    <property type="entry name" value="CH"/>
    <property type="match status" value="1"/>
</dbReference>
<evidence type="ECO:0000259" key="5">
    <source>
        <dbReference type="PROSITE" id="PS50021"/>
    </source>
</evidence>
<organism evidence="6 7">
    <name type="scientific">Steinernema hermaphroditum</name>
    <dbReference type="NCBI Taxonomy" id="289476"/>
    <lineage>
        <taxon>Eukaryota</taxon>
        <taxon>Metazoa</taxon>
        <taxon>Ecdysozoa</taxon>
        <taxon>Nematoda</taxon>
        <taxon>Chromadorea</taxon>
        <taxon>Rhabditida</taxon>
        <taxon>Tylenchina</taxon>
        <taxon>Panagrolaimomorpha</taxon>
        <taxon>Strongyloidoidea</taxon>
        <taxon>Steinernematidae</taxon>
        <taxon>Steinernema</taxon>
    </lineage>
</organism>
<accession>A0AA39M1P3</accession>
<proteinExistence type="inferred from homology"/>
<dbReference type="InterPro" id="IPR001715">
    <property type="entry name" value="CH_dom"/>
</dbReference>
<protein>
    <recommendedName>
        <fullName evidence="5">Calponin-homology (CH) domain-containing protein</fullName>
    </recommendedName>
</protein>
<evidence type="ECO:0000313" key="7">
    <source>
        <dbReference type="Proteomes" id="UP001175271"/>
    </source>
</evidence>
<sequence>MDVGEGPRLLAAPPKTFLEEKRIRNRSLCSILCTPPPYPGYSSMLAALSRPSGAVMHASPGEPSSEESSHRDLQLLRHKERSKESSGYGSTFSSSSTSSPSSCSSSSESEEREALVERPSRLRAPRTALQRQIEKSRRKSVPATLKDPFPEEIVRVFVKSSVYGVFETDIDSGKRSAKFDLRAISRPEESVLQLARRYAATSAKQEVQRHRTRSGVRATSSSGPSTPVRDSIGGIASLSQPPLHKAQSTSAMKPNVFKQIDQQARQQNGAAQPRFGGSAHSPRAIKEALLRWCQSRVRDYPIEITNFSSSWADGMAFCALVHRFVPHAFDFAALNPHNRKHNFELAFRVAEENGIVPLLDVEDMLMMGSKPDYKCVFTYVQSIYRHFKDFK</sequence>
<dbReference type="Gene3D" id="1.10.418.10">
    <property type="entry name" value="Calponin-like domain"/>
    <property type="match status" value="1"/>
</dbReference>
<dbReference type="Proteomes" id="UP001175271">
    <property type="component" value="Unassembled WGS sequence"/>
</dbReference>
<dbReference type="SUPFAM" id="SSF47576">
    <property type="entry name" value="Calponin-homology domain, CH-domain"/>
    <property type="match status" value="1"/>
</dbReference>
<evidence type="ECO:0000256" key="1">
    <source>
        <dbReference type="ARBA" id="ARBA00022553"/>
    </source>
</evidence>
<feature type="region of interest" description="Disordered" evidence="4">
    <location>
        <begin position="202"/>
        <end position="228"/>
    </location>
</feature>
<reference evidence="6" key="1">
    <citation type="submission" date="2023-06" db="EMBL/GenBank/DDBJ databases">
        <title>Genomic analysis of the entomopathogenic nematode Steinernema hermaphroditum.</title>
        <authorList>
            <person name="Schwarz E.M."/>
            <person name="Heppert J.K."/>
            <person name="Baniya A."/>
            <person name="Schwartz H.T."/>
            <person name="Tan C.-H."/>
            <person name="Antoshechkin I."/>
            <person name="Sternberg P.W."/>
            <person name="Goodrich-Blair H."/>
            <person name="Dillman A.R."/>
        </authorList>
    </citation>
    <scope>NUCLEOTIDE SEQUENCE</scope>
    <source>
        <strain evidence="6">PS9179</strain>
        <tissue evidence="6">Whole animal</tissue>
    </source>
</reference>
<comment type="caution">
    <text evidence="6">The sequence shown here is derived from an EMBL/GenBank/DDBJ whole genome shotgun (WGS) entry which is preliminary data.</text>
</comment>
<evidence type="ECO:0000256" key="2">
    <source>
        <dbReference type="ARBA" id="ARBA00023054"/>
    </source>
</evidence>
<feature type="compositionally biased region" description="Low complexity" evidence="4">
    <location>
        <begin position="85"/>
        <end position="107"/>
    </location>
</feature>
<dbReference type="InterPro" id="IPR050540">
    <property type="entry name" value="F-actin_Monoox_Mical"/>
</dbReference>
<dbReference type="FunFam" id="1.10.418.10:FF:000009">
    <property type="entry name" value="smoothelin isoform X2"/>
    <property type="match status" value="1"/>
</dbReference>
<evidence type="ECO:0000256" key="4">
    <source>
        <dbReference type="SAM" id="MobiDB-lite"/>
    </source>
</evidence>
<keyword evidence="1" id="KW-0597">Phosphoprotein</keyword>
<name>A0AA39M1P3_9BILA</name>
<dbReference type="SMART" id="SM00033">
    <property type="entry name" value="CH"/>
    <property type="match status" value="1"/>
</dbReference>
<feature type="region of interest" description="Disordered" evidence="4">
    <location>
        <begin position="52"/>
        <end position="142"/>
    </location>
</feature>
<gene>
    <name evidence="6" type="ORF">QR680_012956</name>
</gene>
<evidence type="ECO:0000256" key="3">
    <source>
        <dbReference type="ARBA" id="ARBA00061655"/>
    </source>
</evidence>
<feature type="compositionally biased region" description="Basic and acidic residues" evidence="4">
    <location>
        <begin position="67"/>
        <end position="84"/>
    </location>
</feature>
<dbReference type="AlphaFoldDB" id="A0AA39M1P3"/>
<evidence type="ECO:0000313" key="6">
    <source>
        <dbReference type="EMBL" id="KAK0417349.1"/>
    </source>
</evidence>
<dbReference type="CDD" id="cd21200">
    <property type="entry name" value="CH_SMTN-like"/>
    <property type="match status" value="1"/>
</dbReference>
<dbReference type="PANTHER" id="PTHR23167">
    <property type="entry name" value="CALPONIN HOMOLOGY DOMAIN-CONTAINING PROTEIN DDB_G0272472-RELATED"/>
    <property type="match status" value="1"/>
</dbReference>
<keyword evidence="7" id="KW-1185">Reference proteome</keyword>
<dbReference type="EMBL" id="JAUCMV010000002">
    <property type="protein sequence ID" value="KAK0417349.1"/>
    <property type="molecule type" value="Genomic_DNA"/>
</dbReference>
<dbReference type="PANTHER" id="PTHR23167:SF88">
    <property type="entry name" value="CALPONIN-HOMOLOGY (CH) DOMAIN-CONTAINING PROTEIN"/>
    <property type="match status" value="1"/>
</dbReference>